<evidence type="ECO:0000256" key="6">
    <source>
        <dbReference type="PROSITE-ProRule" id="PRU00169"/>
    </source>
</evidence>
<reference evidence="10 11" key="1">
    <citation type="journal article" date="2016" name="Nat. Commun.">
        <title>Thousands of microbial genomes shed light on interconnected biogeochemical processes in an aquifer system.</title>
        <authorList>
            <person name="Anantharaman K."/>
            <person name="Brown C.T."/>
            <person name="Hug L.A."/>
            <person name="Sharon I."/>
            <person name="Castelle C.J."/>
            <person name="Probst A.J."/>
            <person name="Thomas B.C."/>
            <person name="Singh A."/>
            <person name="Wilkins M.J."/>
            <person name="Karaoz U."/>
            <person name="Brodie E.L."/>
            <person name="Williams K.H."/>
            <person name="Hubbard S.S."/>
            <person name="Banfield J.F."/>
        </authorList>
    </citation>
    <scope>NUCLEOTIDE SEQUENCE [LARGE SCALE GENOMIC DNA]</scope>
</reference>
<dbReference type="Proteomes" id="UP000178764">
    <property type="component" value="Unassembled WGS sequence"/>
</dbReference>
<feature type="domain" description="OmpR/PhoB-type" evidence="9">
    <location>
        <begin position="124"/>
        <end position="224"/>
    </location>
</feature>
<dbReference type="InterPro" id="IPR011006">
    <property type="entry name" value="CheY-like_superfamily"/>
</dbReference>
<dbReference type="Gene3D" id="6.10.250.690">
    <property type="match status" value="1"/>
</dbReference>
<dbReference type="InterPro" id="IPR001789">
    <property type="entry name" value="Sig_transdc_resp-reg_receiver"/>
</dbReference>
<accession>A0A1F5DMV4</accession>
<keyword evidence="1 6" id="KW-0597">Phosphoprotein</keyword>
<dbReference type="SMART" id="SM00448">
    <property type="entry name" value="REC"/>
    <property type="match status" value="1"/>
</dbReference>
<keyword evidence="5" id="KW-0804">Transcription</keyword>
<dbReference type="InterPro" id="IPR036388">
    <property type="entry name" value="WH-like_DNA-bd_sf"/>
</dbReference>
<dbReference type="GO" id="GO:0032993">
    <property type="term" value="C:protein-DNA complex"/>
    <property type="evidence" value="ECO:0007669"/>
    <property type="project" value="TreeGrafter"/>
</dbReference>
<protein>
    <submittedName>
        <fullName evidence="10">DNA-binding response regulator</fullName>
    </submittedName>
</protein>
<name>A0A1F5DMV4_9BACT</name>
<proteinExistence type="predicted"/>
<dbReference type="GO" id="GO:0000976">
    <property type="term" value="F:transcription cis-regulatory region binding"/>
    <property type="evidence" value="ECO:0007669"/>
    <property type="project" value="TreeGrafter"/>
</dbReference>
<evidence type="ECO:0000259" key="8">
    <source>
        <dbReference type="PROSITE" id="PS50110"/>
    </source>
</evidence>
<dbReference type="InterPro" id="IPR016032">
    <property type="entry name" value="Sig_transdc_resp-reg_C-effctor"/>
</dbReference>
<gene>
    <name evidence="10" type="ORF">A2V71_04605</name>
</gene>
<evidence type="ECO:0000256" key="1">
    <source>
        <dbReference type="ARBA" id="ARBA00022553"/>
    </source>
</evidence>
<keyword evidence="3" id="KW-0805">Transcription regulation</keyword>
<dbReference type="PANTHER" id="PTHR48111:SF22">
    <property type="entry name" value="REGULATOR OF RPOS"/>
    <property type="match status" value="1"/>
</dbReference>
<dbReference type="FunFam" id="1.10.10.10:FF:000005">
    <property type="entry name" value="Two-component system response regulator"/>
    <property type="match status" value="1"/>
</dbReference>
<dbReference type="GO" id="GO:0005829">
    <property type="term" value="C:cytosol"/>
    <property type="evidence" value="ECO:0007669"/>
    <property type="project" value="TreeGrafter"/>
</dbReference>
<dbReference type="SUPFAM" id="SSF52172">
    <property type="entry name" value="CheY-like"/>
    <property type="match status" value="1"/>
</dbReference>
<feature type="domain" description="Response regulatory" evidence="8">
    <location>
        <begin position="2"/>
        <end position="116"/>
    </location>
</feature>
<dbReference type="AlphaFoldDB" id="A0A1F5DMV4"/>
<dbReference type="Pfam" id="PF00486">
    <property type="entry name" value="Trans_reg_C"/>
    <property type="match status" value="1"/>
</dbReference>
<dbReference type="SMART" id="SM00862">
    <property type="entry name" value="Trans_reg_C"/>
    <property type="match status" value="1"/>
</dbReference>
<dbReference type="SUPFAM" id="SSF46894">
    <property type="entry name" value="C-terminal effector domain of the bipartite response regulators"/>
    <property type="match status" value="1"/>
</dbReference>
<dbReference type="GO" id="GO:0000156">
    <property type="term" value="F:phosphorelay response regulator activity"/>
    <property type="evidence" value="ECO:0007669"/>
    <property type="project" value="TreeGrafter"/>
</dbReference>
<dbReference type="PROSITE" id="PS51755">
    <property type="entry name" value="OMPR_PHOB"/>
    <property type="match status" value="1"/>
</dbReference>
<dbReference type="InterPro" id="IPR001867">
    <property type="entry name" value="OmpR/PhoB-type_DNA-bd"/>
</dbReference>
<feature type="modified residue" description="4-aspartylphosphate" evidence="6">
    <location>
        <position position="51"/>
    </location>
</feature>
<organism evidence="10 11">
    <name type="scientific">Candidatus Berkelbacteria bacterium RBG_13_40_8</name>
    <dbReference type="NCBI Taxonomy" id="1797467"/>
    <lineage>
        <taxon>Bacteria</taxon>
        <taxon>Candidatus Berkelbacteria</taxon>
    </lineage>
</organism>
<dbReference type="PANTHER" id="PTHR48111">
    <property type="entry name" value="REGULATOR OF RPOS"/>
    <property type="match status" value="1"/>
</dbReference>
<dbReference type="InterPro" id="IPR039420">
    <property type="entry name" value="WalR-like"/>
</dbReference>
<feature type="DNA-binding region" description="OmpR/PhoB-type" evidence="7">
    <location>
        <begin position="124"/>
        <end position="224"/>
    </location>
</feature>
<dbReference type="EMBL" id="MEZT01000021">
    <property type="protein sequence ID" value="OGD56394.1"/>
    <property type="molecule type" value="Genomic_DNA"/>
</dbReference>
<dbReference type="CDD" id="cd00383">
    <property type="entry name" value="trans_reg_C"/>
    <property type="match status" value="1"/>
</dbReference>
<sequence>MRVLIIEDDHKIANAIKKGLEQESFACDVEYNGEKGLGAALAIDYDLIILDRMLPEIDGIKICRVLRDHEKNTPILILTAKDQTRDKVDGLNAGADDYLIKPFAFEELLARIKALLRRPQNHINKILKIGDLSLDTVNYEVKRDGKKITLSTTEFALLEYLMRNPNRILTKDNIIAHVWDYDADILPNTVEVYIGYLRAKIDKPFKNLKPLIYTSRGFGYKITSKNV</sequence>
<keyword evidence="2" id="KW-0902">Two-component regulatory system</keyword>
<evidence type="ECO:0000259" key="9">
    <source>
        <dbReference type="PROSITE" id="PS51755"/>
    </source>
</evidence>
<keyword evidence="4 7" id="KW-0238">DNA-binding</keyword>
<dbReference type="PROSITE" id="PS50110">
    <property type="entry name" value="RESPONSE_REGULATORY"/>
    <property type="match status" value="1"/>
</dbReference>
<evidence type="ECO:0000313" key="11">
    <source>
        <dbReference type="Proteomes" id="UP000178764"/>
    </source>
</evidence>
<evidence type="ECO:0000256" key="2">
    <source>
        <dbReference type="ARBA" id="ARBA00023012"/>
    </source>
</evidence>
<evidence type="ECO:0000256" key="3">
    <source>
        <dbReference type="ARBA" id="ARBA00023015"/>
    </source>
</evidence>
<comment type="caution">
    <text evidence="10">The sequence shown here is derived from an EMBL/GenBank/DDBJ whole genome shotgun (WGS) entry which is preliminary data.</text>
</comment>
<dbReference type="FunFam" id="3.40.50.2300:FF:000001">
    <property type="entry name" value="DNA-binding response regulator PhoB"/>
    <property type="match status" value="1"/>
</dbReference>
<evidence type="ECO:0000313" key="10">
    <source>
        <dbReference type="EMBL" id="OGD56394.1"/>
    </source>
</evidence>
<evidence type="ECO:0000256" key="4">
    <source>
        <dbReference type="ARBA" id="ARBA00023125"/>
    </source>
</evidence>
<evidence type="ECO:0000256" key="5">
    <source>
        <dbReference type="ARBA" id="ARBA00023163"/>
    </source>
</evidence>
<dbReference type="Gene3D" id="1.10.10.10">
    <property type="entry name" value="Winged helix-like DNA-binding domain superfamily/Winged helix DNA-binding domain"/>
    <property type="match status" value="1"/>
</dbReference>
<dbReference type="Pfam" id="PF00072">
    <property type="entry name" value="Response_reg"/>
    <property type="match status" value="1"/>
</dbReference>
<evidence type="ECO:0000256" key="7">
    <source>
        <dbReference type="PROSITE-ProRule" id="PRU01091"/>
    </source>
</evidence>
<dbReference type="GO" id="GO:0006355">
    <property type="term" value="P:regulation of DNA-templated transcription"/>
    <property type="evidence" value="ECO:0007669"/>
    <property type="project" value="InterPro"/>
</dbReference>
<dbReference type="Gene3D" id="3.40.50.2300">
    <property type="match status" value="1"/>
</dbReference>